<proteinExistence type="predicted"/>
<reference evidence="7 8" key="1">
    <citation type="submission" date="2019-02" db="EMBL/GenBank/DDBJ databases">
        <authorList>
            <person name="Goldberg S.R."/>
            <person name="Haltli B.A."/>
            <person name="Correa H."/>
            <person name="Russell K.G."/>
        </authorList>
    </citation>
    <scope>NUCLEOTIDE SEQUENCE [LARGE SCALE GENOMIC DNA]</scope>
    <source>
        <strain evidence="7 8">JCM 16186</strain>
    </source>
</reference>
<dbReference type="InterPro" id="IPR036890">
    <property type="entry name" value="HATPase_C_sf"/>
</dbReference>
<name>A0ABW9RQF8_9BACT</name>
<evidence type="ECO:0000256" key="4">
    <source>
        <dbReference type="SAM" id="Coils"/>
    </source>
</evidence>
<dbReference type="SMART" id="SM00387">
    <property type="entry name" value="HATPase_c"/>
    <property type="match status" value="1"/>
</dbReference>
<evidence type="ECO:0000256" key="5">
    <source>
        <dbReference type="SAM" id="Phobius"/>
    </source>
</evidence>
<dbReference type="InterPro" id="IPR015943">
    <property type="entry name" value="WD40/YVTN_repeat-like_dom_sf"/>
</dbReference>
<dbReference type="PANTHER" id="PTHR43065:SF50">
    <property type="entry name" value="HISTIDINE KINASE"/>
    <property type="match status" value="1"/>
</dbReference>
<feature type="coiled-coil region" evidence="4">
    <location>
        <begin position="999"/>
        <end position="1026"/>
    </location>
</feature>
<evidence type="ECO:0000256" key="3">
    <source>
        <dbReference type="ARBA" id="ARBA00022553"/>
    </source>
</evidence>
<dbReference type="CDD" id="cd00082">
    <property type="entry name" value="HisKA"/>
    <property type="match status" value="1"/>
</dbReference>
<comment type="caution">
    <text evidence="7">The sequence shown here is derived from an EMBL/GenBank/DDBJ whole genome shotgun (WGS) entry which is preliminary data.</text>
</comment>
<keyword evidence="3" id="KW-0597">Phosphoprotein</keyword>
<keyword evidence="4" id="KW-0175">Coiled coil</keyword>
<evidence type="ECO:0000256" key="1">
    <source>
        <dbReference type="ARBA" id="ARBA00000085"/>
    </source>
</evidence>
<dbReference type="Gene3D" id="3.30.565.10">
    <property type="entry name" value="Histidine kinase-like ATPase, C-terminal domain"/>
    <property type="match status" value="1"/>
</dbReference>
<dbReference type="SUPFAM" id="SSF47384">
    <property type="entry name" value="Homodimeric domain of signal transducing histidine kinase"/>
    <property type="match status" value="1"/>
</dbReference>
<dbReference type="InterPro" id="IPR013783">
    <property type="entry name" value="Ig-like_fold"/>
</dbReference>
<dbReference type="PANTHER" id="PTHR43065">
    <property type="entry name" value="SENSOR HISTIDINE KINASE"/>
    <property type="match status" value="1"/>
</dbReference>
<feature type="coiled-coil region" evidence="4">
    <location>
        <begin position="807"/>
        <end position="838"/>
    </location>
</feature>
<dbReference type="Gene3D" id="1.10.287.130">
    <property type="match status" value="1"/>
</dbReference>
<dbReference type="SUPFAM" id="SSF55874">
    <property type="entry name" value="ATPase domain of HSP90 chaperone/DNA topoisomerase II/histidine kinase"/>
    <property type="match status" value="1"/>
</dbReference>
<keyword evidence="5" id="KW-1133">Transmembrane helix</keyword>
<gene>
    <name evidence="7" type="ORF">E1163_13555</name>
</gene>
<keyword evidence="5" id="KW-0812">Transmembrane</keyword>
<dbReference type="Gene3D" id="2.130.10.10">
    <property type="entry name" value="YVTN repeat-like/Quinoprotein amine dehydrogenase"/>
    <property type="match status" value="3"/>
</dbReference>
<dbReference type="InterPro" id="IPR003661">
    <property type="entry name" value="HisK_dim/P_dom"/>
</dbReference>
<dbReference type="InterPro" id="IPR011110">
    <property type="entry name" value="Reg_prop"/>
</dbReference>
<keyword evidence="8" id="KW-1185">Reference proteome</keyword>
<feature type="domain" description="Histidine kinase" evidence="6">
    <location>
        <begin position="1038"/>
        <end position="1281"/>
    </location>
</feature>
<dbReference type="Pfam" id="PF13185">
    <property type="entry name" value="GAF_2"/>
    <property type="match status" value="1"/>
</dbReference>
<dbReference type="PROSITE" id="PS50109">
    <property type="entry name" value="HIS_KIN"/>
    <property type="match status" value="1"/>
</dbReference>
<dbReference type="RefSeq" id="WP_155172679.1">
    <property type="nucleotide sequence ID" value="NZ_BAAAFL010000015.1"/>
</dbReference>
<dbReference type="Pfam" id="PF07495">
    <property type="entry name" value="Y_Y_Y"/>
    <property type="match status" value="1"/>
</dbReference>
<dbReference type="Gene3D" id="2.60.40.10">
    <property type="entry name" value="Immunoglobulins"/>
    <property type="match status" value="1"/>
</dbReference>
<dbReference type="SMART" id="SM00388">
    <property type="entry name" value="HisKA"/>
    <property type="match status" value="1"/>
</dbReference>
<dbReference type="SUPFAM" id="SSF63829">
    <property type="entry name" value="Calcium-dependent phosphotriesterase"/>
    <property type="match status" value="2"/>
</dbReference>
<feature type="transmembrane region" description="Helical" evidence="5">
    <location>
        <begin position="772"/>
        <end position="792"/>
    </location>
</feature>
<evidence type="ECO:0000256" key="2">
    <source>
        <dbReference type="ARBA" id="ARBA00012438"/>
    </source>
</evidence>
<dbReference type="EMBL" id="SMLW01000555">
    <property type="protein sequence ID" value="MTI25977.1"/>
    <property type="molecule type" value="Genomic_DNA"/>
</dbReference>
<dbReference type="SUPFAM" id="SSF55781">
    <property type="entry name" value="GAF domain-like"/>
    <property type="match status" value="1"/>
</dbReference>
<dbReference type="InterPro" id="IPR036097">
    <property type="entry name" value="HisK_dim/P_sf"/>
</dbReference>
<dbReference type="Pfam" id="PF02518">
    <property type="entry name" value="HATPase_c"/>
    <property type="match status" value="1"/>
</dbReference>
<organism evidence="7 8">
    <name type="scientific">Fulvivirga kasyanovii</name>
    <dbReference type="NCBI Taxonomy" id="396812"/>
    <lineage>
        <taxon>Bacteria</taxon>
        <taxon>Pseudomonadati</taxon>
        <taxon>Bacteroidota</taxon>
        <taxon>Cytophagia</taxon>
        <taxon>Cytophagales</taxon>
        <taxon>Fulvivirgaceae</taxon>
        <taxon>Fulvivirga</taxon>
    </lineage>
</organism>
<dbReference type="Gene3D" id="3.30.450.40">
    <property type="match status" value="1"/>
</dbReference>
<dbReference type="InterPro" id="IPR011123">
    <property type="entry name" value="Y_Y_Y"/>
</dbReference>
<dbReference type="Proteomes" id="UP000798808">
    <property type="component" value="Unassembled WGS sequence"/>
</dbReference>
<dbReference type="PRINTS" id="PR00344">
    <property type="entry name" value="BCTRLSENSOR"/>
</dbReference>
<dbReference type="InterPro" id="IPR029016">
    <property type="entry name" value="GAF-like_dom_sf"/>
</dbReference>
<evidence type="ECO:0000313" key="8">
    <source>
        <dbReference type="Proteomes" id="UP000798808"/>
    </source>
</evidence>
<dbReference type="EC" id="2.7.13.3" evidence="2"/>
<evidence type="ECO:0000259" key="6">
    <source>
        <dbReference type="PROSITE" id="PS50109"/>
    </source>
</evidence>
<dbReference type="Pfam" id="PF07494">
    <property type="entry name" value="Reg_prop"/>
    <property type="match status" value="1"/>
</dbReference>
<keyword evidence="5" id="KW-0472">Membrane</keyword>
<evidence type="ECO:0000313" key="7">
    <source>
        <dbReference type="EMBL" id="MTI25977.1"/>
    </source>
</evidence>
<dbReference type="InterPro" id="IPR003594">
    <property type="entry name" value="HATPase_dom"/>
</dbReference>
<dbReference type="SMART" id="SM00065">
    <property type="entry name" value="GAF"/>
    <property type="match status" value="1"/>
</dbReference>
<dbReference type="InterPro" id="IPR004358">
    <property type="entry name" value="Sig_transdc_His_kin-like_C"/>
</dbReference>
<accession>A0ABW9RQF8</accession>
<comment type="catalytic activity">
    <reaction evidence="1">
        <text>ATP + protein L-histidine = ADP + protein N-phospho-L-histidine.</text>
        <dbReference type="EC" id="2.7.13.3"/>
    </reaction>
</comment>
<dbReference type="InterPro" id="IPR005467">
    <property type="entry name" value="His_kinase_dom"/>
</dbReference>
<sequence length="1282" mass="145801">MILLFRGILITLCVITLSFGQQRETGRPFITNFTPKEYNANTQNWSIIEDQRGVMYFGNNKGVMEYDGVSWRLIPVKNRSIVRSLAINDDGVIFVGAVGEFGYLAPDESGDMAYHSLTHLLPDQASTFSDIWTTLVRDDEVYFQSFNVLFCYKDDTIKSWPLKNAYHRSFLINNNIYLRQDGIGLMTLSGDSLKAVKGGALFAEEFASAMLPFDDNILIGSRSQGLFLYNPETGTMQKFKTEVDALLSESKIYHGTILNNGNIALGTLKEGLVVISKEGELLLHLDETKGLQYQIVYNLFSDSYGSLWMALANGISKVEVISPFTIFDQVSGLNGGILAINRHEGKLYVSTHQSVFILNENDRFEQINNVDIQCWELVKFDIPSAPGKQKLLLATSDGVYEINNDVATKIFNARVGSIGSSPLYPDRLFIGMIGKIVSLSYSGGKWKKEGELEMPQEEIRSIKPDNYGNLWIGTLYGGAFKFNADDWQAYLEGKKENIDIKSYGLDKGLPILNWNYFFHINNEVLLTTRKGIYRYNRLRDMFEKHPEIDKAFNHKERWIYYINKDEKGNLWFDSDQGKGMLVENNGSYSLYENPFKRIIVSPENQVTGYTDKNGILWFGTPDGLFRYDSQYDREYKQSFDVLIRRVKVADDSVVFKGTYFAEGAGPTYNKPRLLSSVQPSSLVPELEYENNSVSFQYAATAFEHESGNLYAYKLDGYDDKWSAWSKETKKEYTNLQEGQYTFRVKAKNFYDVTSKESAFNFSILPPWYRTSLAYLIYGFAGIGFMYLLVNGYSKKLKKDNLRLEAMVETRTAEINDQKEQIEKQKNEVERSYQNVTTLSQIGQNITSTLDLKSIINTLYKSINSLMDAASFGVGVYNETSKSLDFRYAYESEKELPYFSHAISDDSKMAIWCFNNRKEVFINNLSQEYTNYIQTLTTAPTAGKAHSESIIYIPLWIKDKMLGVITVQSFRKNAYQPFHLDILRTLAAYTAIALDNAYAYRRLNEINEELSSTLENLKQTQSQLVQSEKMASLGQLTAGVAHEINNPINFVSAGIDSLSTNYEDLSLIIKKYNQITPDADNSELFSEIERLKKELEMDYLLEEIPELLNSIKSGANRTTEIIKSLRNFTRLDEDQLKKADINEGLDSTLVILRNQMTNRIEVVREYGDLPPINCYPGQLNQVFMNILNNAIQAIDNEGRICIQTMQNDEYAIVKIKDSGKGMSKELQKRIFDPFFTTKDVGEGTGLGLSISYGIIEKHQGKIEVNSTAGEGTEFIIELPLNLN</sequence>
<protein>
    <recommendedName>
        <fullName evidence="2">histidine kinase</fullName>
        <ecNumber evidence="2">2.7.13.3</ecNumber>
    </recommendedName>
</protein>
<dbReference type="InterPro" id="IPR003018">
    <property type="entry name" value="GAF"/>
</dbReference>